<comment type="caution">
    <text evidence="1">The sequence shown here is derived from an EMBL/GenBank/DDBJ whole genome shotgun (WGS) entry which is preliminary data.</text>
</comment>
<keyword evidence="2" id="KW-1185">Reference proteome</keyword>
<organism evidence="1 2">
    <name type="scientific">Dictyobacter vulcani</name>
    <dbReference type="NCBI Taxonomy" id="2607529"/>
    <lineage>
        <taxon>Bacteria</taxon>
        <taxon>Bacillati</taxon>
        <taxon>Chloroflexota</taxon>
        <taxon>Ktedonobacteria</taxon>
        <taxon>Ktedonobacterales</taxon>
        <taxon>Dictyobacteraceae</taxon>
        <taxon>Dictyobacter</taxon>
    </lineage>
</organism>
<evidence type="ECO:0000313" key="2">
    <source>
        <dbReference type="Proteomes" id="UP000326912"/>
    </source>
</evidence>
<dbReference type="RefSeq" id="WP_151759028.1">
    <property type="nucleotide sequence ID" value="NZ_BKZW01000003.1"/>
</dbReference>
<protein>
    <recommendedName>
        <fullName evidence="3">DNA-binding protein</fullName>
    </recommendedName>
</protein>
<evidence type="ECO:0008006" key="3">
    <source>
        <dbReference type="Google" id="ProtNLM"/>
    </source>
</evidence>
<proteinExistence type="predicted"/>
<sequence>MQNQQESDLPAKLSQPALRALSGAGYWRLEQLVEVRETEIKKLHGIGPNALKQLRSALEARGLSFAGEITRGN</sequence>
<accession>A0A5J4KUX3</accession>
<dbReference type="SUPFAM" id="SSF47789">
    <property type="entry name" value="C-terminal domain of RNA polymerase alpha subunit"/>
    <property type="match status" value="1"/>
</dbReference>
<reference evidence="1 2" key="1">
    <citation type="submission" date="2019-10" db="EMBL/GenBank/DDBJ databases">
        <title>Dictyobacter vulcani sp. nov., within the class Ktedonobacteria, isolated from soil of volcanic Mt. Zao.</title>
        <authorList>
            <person name="Zheng Y."/>
            <person name="Wang C.M."/>
            <person name="Sakai Y."/>
            <person name="Abe K."/>
            <person name="Yokota A."/>
            <person name="Yabe S."/>
        </authorList>
    </citation>
    <scope>NUCLEOTIDE SEQUENCE [LARGE SCALE GENOMIC DNA]</scope>
    <source>
        <strain evidence="1 2">W12</strain>
    </source>
</reference>
<dbReference type="EMBL" id="BKZW01000003">
    <property type="protein sequence ID" value="GER91393.1"/>
    <property type="molecule type" value="Genomic_DNA"/>
</dbReference>
<name>A0A5J4KUX3_9CHLR</name>
<dbReference type="Proteomes" id="UP000326912">
    <property type="component" value="Unassembled WGS sequence"/>
</dbReference>
<dbReference type="AlphaFoldDB" id="A0A5J4KUX3"/>
<evidence type="ECO:0000313" key="1">
    <source>
        <dbReference type="EMBL" id="GER91393.1"/>
    </source>
</evidence>
<dbReference type="Gene3D" id="1.10.150.20">
    <property type="entry name" value="5' to 3' exonuclease, C-terminal subdomain"/>
    <property type="match status" value="1"/>
</dbReference>
<gene>
    <name evidence="1" type="ORF">KDW_55550</name>
</gene>